<protein>
    <submittedName>
        <fullName evidence="8">Site-specific recombinase XerD</fullName>
    </submittedName>
</protein>
<gene>
    <name evidence="8" type="ORF">SAMN05421503_1423</name>
</gene>
<dbReference type="PANTHER" id="PTHR30349">
    <property type="entry name" value="PHAGE INTEGRASE-RELATED"/>
    <property type="match status" value="1"/>
</dbReference>
<feature type="domain" description="Tyr recombinase" evidence="6">
    <location>
        <begin position="141"/>
        <end position="337"/>
    </location>
</feature>
<dbReference type="InterPro" id="IPR010998">
    <property type="entry name" value="Integrase_recombinase_N"/>
</dbReference>
<dbReference type="RefSeq" id="WP_097040666.1">
    <property type="nucleotide sequence ID" value="NZ_OBEK01000002.1"/>
</dbReference>
<keyword evidence="2" id="KW-0229">DNA integration</keyword>
<dbReference type="Pfam" id="PF00589">
    <property type="entry name" value="Phage_integrase"/>
    <property type="match status" value="1"/>
</dbReference>
<sequence length="337" mass="39205">MADIKKNMLRERAKKIDEVTDEQWSRVNPFNRELVEEYLYESVHLSPKTLDQYKSGLRIFYSWVQEALGGKEVYKIKKKEFMRYQNYLVRRGMSSNGIKFKRSAVSSMNKYLLNFYEDDDNFLTFRNFIEGVPNPSPNKVYSKVPLTKVEIQNVKDALLEAEQYQILAAFSVLYDTGSRRSEFVQLKKEIISYEPLKDKVGNSVGAYRTHDVRTKGKGEQGLLRPLLLSDEAMGHIKLWLEHRGEDNCEFIFVSKQNNEYQPLHASAVNYWFKEIISDIIGRRVNPHIVRASRSSHLIKDSDGKLTKAQKLLGHKDSSTTNNFYNLNDDDDDVADMF</sequence>
<evidence type="ECO:0000256" key="4">
    <source>
        <dbReference type="ARBA" id="ARBA00023172"/>
    </source>
</evidence>
<feature type="domain" description="Core-binding (CB)" evidence="7">
    <location>
        <begin position="29"/>
        <end position="113"/>
    </location>
</feature>
<dbReference type="PROSITE" id="PS51900">
    <property type="entry name" value="CB"/>
    <property type="match status" value="1"/>
</dbReference>
<dbReference type="SUPFAM" id="SSF56349">
    <property type="entry name" value="DNA breaking-rejoining enzymes"/>
    <property type="match status" value="1"/>
</dbReference>
<dbReference type="Gene3D" id="1.10.150.130">
    <property type="match status" value="1"/>
</dbReference>
<organism evidence="8 9">
    <name type="scientific">Terribacillus aidingensis</name>
    <dbReference type="NCBI Taxonomy" id="586416"/>
    <lineage>
        <taxon>Bacteria</taxon>
        <taxon>Bacillati</taxon>
        <taxon>Bacillota</taxon>
        <taxon>Bacilli</taxon>
        <taxon>Bacillales</taxon>
        <taxon>Bacillaceae</taxon>
        <taxon>Terribacillus</taxon>
    </lineage>
</organism>
<dbReference type="EMBL" id="OBEK01000002">
    <property type="protein sequence ID" value="SNZ09929.1"/>
    <property type="molecule type" value="Genomic_DNA"/>
</dbReference>
<dbReference type="CDD" id="cd00397">
    <property type="entry name" value="DNA_BRE_C"/>
    <property type="match status" value="1"/>
</dbReference>
<evidence type="ECO:0000313" key="8">
    <source>
        <dbReference type="EMBL" id="SNZ09929.1"/>
    </source>
</evidence>
<evidence type="ECO:0000256" key="3">
    <source>
        <dbReference type="ARBA" id="ARBA00023125"/>
    </source>
</evidence>
<keyword evidence="9" id="KW-1185">Reference proteome</keyword>
<dbReference type="InterPro" id="IPR013762">
    <property type="entry name" value="Integrase-like_cat_sf"/>
</dbReference>
<reference evidence="9" key="1">
    <citation type="submission" date="2017-09" db="EMBL/GenBank/DDBJ databases">
        <authorList>
            <person name="Varghese N."/>
            <person name="Submissions S."/>
        </authorList>
    </citation>
    <scope>NUCLEOTIDE SEQUENCE [LARGE SCALE GENOMIC DNA]</scope>
    <source>
        <strain evidence="9">CGMCC 1.8913</strain>
    </source>
</reference>
<comment type="similarity">
    <text evidence="1">Belongs to the 'phage' integrase family.</text>
</comment>
<evidence type="ECO:0000256" key="1">
    <source>
        <dbReference type="ARBA" id="ARBA00008857"/>
    </source>
</evidence>
<dbReference type="InterPro" id="IPR004107">
    <property type="entry name" value="Integrase_SAM-like_N"/>
</dbReference>
<dbReference type="Pfam" id="PF13495">
    <property type="entry name" value="Phage_int_SAM_4"/>
    <property type="match status" value="1"/>
</dbReference>
<dbReference type="Proteomes" id="UP000219356">
    <property type="component" value="Unassembled WGS sequence"/>
</dbReference>
<keyword evidence="3 5" id="KW-0238">DNA-binding</keyword>
<accession>A0A285NKD6</accession>
<dbReference type="InterPro" id="IPR011010">
    <property type="entry name" value="DNA_brk_join_enz"/>
</dbReference>
<dbReference type="GO" id="GO:0015074">
    <property type="term" value="P:DNA integration"/>
    <property type="evidence" value="ECO:0007669"/>
    <property type="project" value="UniProtKB-KW"/>
</dbReference>
<evidence type="ECO:0000256" key="5">
    <source>
        <dbReference type="PROSITE-ProRule" id="PRU01248"/>
    </source>
</evidence>
<dbReference type="InterPro" id="IPR050090">
    <property type="entry name" value="Tyrosine_recombinase_XerCD"/>
</dbReference>
<dbReference type="Gene3D" id="1.10.443.10">
    <property type="entry name" value="Intergrase catalytic core"/>
    <property type="match status" value="1"/>
</dbReference>
<evidence type="ECO:0000259" key="6">
    <source>
        <dbReference type="PROSITE" id="PS51898"/>
    </source>
</evidence>
<evidence type="ECO:0000313" key="9">
    <source>
        <dbReference type="Proteomes" id="UP000219356"/>
    </source>
</evidence>
<proteinExistence type="inferred from homology"/>
<dbReference type="PROSITE" id="PS51898">
    <property type="entry name" value="TYR_RECOMBINASE"/>
    <property type="match status" value="1"/>
</dbReference>
<dbReference type="GO" id="GO:0003677">
    <property type="term" value="F:DNA binding"/>
    <property type="evidence" value="ECO:0007669"/>
    <property type="project" value="UniProtKB-UniRule"/>
</dbReference>
<evidence type="ECO:0000259" key="7">
    <source>
        <dbReference type="PROSITE" id="PS51900"/>
    </source>
</evidence>
<name>A0A285NKD6_9BACI</name>
<dbReference type="InterPro" id="IPR044068">
    <property type="entry name" value="CB"/>
</dbReference>
<dbReference type="OrthoDB" id="9801717at2"/>
<keyword evidence="4" id="KW-0233">DNA recombination</keyword>
<dbReference type="AlphaFoldDB" id="A0A285NKD6"/>
<dbReference type="PANTHER" id="PTHR30349:SF64">
    <property type="entry name" value="PROPHAGE INTEGRASE INTD-RELATED"/>
    <property type="match status" value="1"/>
</dbReference>
<dbReference type="InterPro" id="IPR002104">
    <property type="entry name" value="Integrase_catalytic"/>
</dbReference>
<dbReference type="GO" id="GO:0006310">
    <property type="term" value="P:DNA recombination"/>
    <property type="evidence" value="ECO:0007669"/>
    <property type="project" value="UniProtKB-KW"/>
</dbReference>
<evidence type="ECO:0000256" key="2">
    <source>
        <dbReference type="ARBA" id="ARBA00022908"/>
    </source>
</evidence>